<dbReference type="InterPro" id="IPR050628">
    <property type="entry name" value="SNF2_RAD54_helicase_TF"/>
</dbReference>
<accession>A0A6A6QSZ9</accession>
<evidence type="ECO:0000259" key="8">
    <source>
        <dbReference type="PROSITE" id="PS50089"/>
    </source>
</evidence>
<dbReference type="Gene3D" id="3.40.50.300">
    <property type="entry name" value="P-loop containing nucleotide triphosphate hydrolases"/>
    <property type="match status" value="2"/>
</dbReference>
<dbReference type="OrthoDB" id="423559at2759"/>
<keyword evidence="6" id="KW-0479">Metal-binding</keyword>
<dbReference type="InterPro" id="IPR001650">
    <property type="entry name" value="Helicase_C-like"/>
</dbReference>
<feature type="domain" description="Helicase ATP-binding" evidence="9">
    <location>
        <begin position="60"/>
        <end position="248"/>
    </location>
</feature>
<comment type="similarity">
    <text evidence="1">Belongs to the SNF2/RAD54 helicase family.</text>
</comment>
<feature type="compositionally biased region" description="Acidic residues" evidence="7">
    <location>
        <begin position="490"/>
        <end position="512"/>
    </location>
</feature>
<keyword evidence="12" id="KW-1185">Reference proteome</keyword>
<dbReference type="InterPro" id="IPR001841">
    <property type="entry name" value="Znf_RING"/>
</dbReference>
<dbReference type="GO" id="GO:0005737">
    <property type="term" value="C:cytoplasm"/>
    <property type="evidence" value="ECO:0007669"/>
    <property type="project" value="TreeGrafter"/>
</dbReference>
<evidence type="ECO:0000313" key="12">
    <source>
        <dbReference type="Proteomes" id="UP000799750"/>
    </source>
</evidence>
<dbReference type="CDD" id="cd18008">
    <property type="entry name" value="DEXDc_SHPRH-like"/>
    <property type="match status" value="1"/>
</dbReference>
<dbReference type="SUPFAM" id="SSF52540">
    <property type="entry name" value="P-loop containing nucleoside triphosphate hydrolases"/>
    <property type="match status" value="2"/>
</dbReference>
<dbReference type="InterPro" id="IPR013083">
    <property type="entry name" value="Znf_RING/FYVE/PHD"/>
</dbReference>
<feature type="domain" description="Helicase C-terminal" evidence="10">
    <location>
        <begin position="602"/>
        <end position="763"/>
    </location>
</feature>
<dbReference type="SMART" id="SM00487">
    <property type="entry name" value="DEXDc"/>
    <property type="match status" value="1"/>
</dbReference>
<evidence type="ECO:0000256" key="7">
    <source>
        <dbReference type="SAM" id="MobiDB-lite"/>
    </source>
</evidence>
<dbReference type="CDD" id="cd18793">
    <property type="entry name" value="SF2_C_SNF"/>
    <property type="match status" value="1"/>
</dbReference>
<dbReference type="SUPFAM" id="SSF57850">
    <property type="entry name" value="RING/U-box"/>
    <property type="match status" value="1"/>
</dbReference>
<dbReference type="SMART" id="SM00184">
    <property type="entry name" value="RING"/>
    <property type="match status" value="1"/>
</dbReference>
<evidence type="ECO:0000259" key="9">
    <source>
        <dbReference type="PROSITE" id="PS51192"/>
    </source>
</evidence>
<evidence type="ECO:0000256" key="4">
    <source>
        <dbReference type="ARBA" id="ARBA00022806"/>
    </source>
</evidence>
<dbReference type="GO" id="GO:0008094">
    <property type="term" value="F:ATP-dependent activity, acting on DNA"/>
    <property type="evidence" value="ECO:0007669"/>
    <property type="project" value="TreeGrafter"/>
</dbReference>
<dbReference type="AlphaFoldDB" id="A0A6A6QSZ9"/>
<dbReference type="Gene3D" id="3.30.40.10">
    <property type="entry name" value="Zinc/RING finger domain, C3HC4 (zinc finger)"/>
    <property type="match status" value="1"/>
</dbReference>
<evidence type="ECO:0000256" key="5">
    <source>
        <dbReference type="ARBA" id="ARBA00022840"/>
    </source>
</evidence>
<gene>
    <name evidence="11" type="ORF">BU16DRAFT_464727</name>
</gene>
<feature type="region of interest" description="Disordered" evidence="7">
    <location>
        <begin position="482"/>
        <end position="564"/>
    </location>
</feature>
<evidence type="ECO:0000256" key="6">
    <source>
        <dbReference type="PROSITE-ProRule" id="PRU00175"/>
    </source>
</evidence>
<dbReference type="Pfam" id="PF13920">
    <property type="entry name" value="zf-C3HC4_3"/>
    <property type="match status" value="1"/>
</dbReference>
<proteinExistence type="inferred from homology"/>
<feature type="compositionally biased region" description="Acidic residues" evidence="7">
    <location>
        <begin position="521"/>
        <end position="536"/>
    </location>
</feature>
<evidence type="ECO:0000313" key="11">
    <source>
        <dbReference type="EMBL" id="KAF2494037.1"/>
    </source>
</evidence>
<dbReference type="PROSITE" id="PS51194">
    <property type="entry name" value="HELICASE_CTER"/>
    <property type="match status" value="1"/>
</dbReference>
<dbReference type="InterPro" id="IPR000330">
    <property type="entry name" value="SNF2_N"/>
</dbReference>
<dbReference type="InterPro" id="IPR027417">
    <property type="entry name" value="P-loop_NTPase"/>
</dbReference>
<sequence>MGLGNLEDEYAVRSPEELKKLLENIRPDEDLPPELREQTPIQMDATLMEHQKLGLTWLRKMEEGSNKGGILADDMGLGKTVQALSLILARPSDDPLRKTTLIIAPVALMRQWEKEIKTKVKVQHQLKVHVYHGAGKRCNFNRLRQNDVVLTTFGTLGAEFKKKKELVNRMAGQQAENLAALEELPLVGEKCKWYRVIIDEAQCIKNKSTLNAQAAMELQSIHRLCMTGTPMMNSVDELYSLIRFLRIRPYDVWSEFNLHFARPIKSTNNSERNKQNAMKKLQALLKAILLRRTKSSLIDGKPIITIPPKHVHQVQVTFSPEELELYKALESKTQLTFNKYLRQNSVQNNYANILVLLLRLRQMCCHPHLINDLSINTSVKDIPENDLKAMAAQLGKDVVTRLKGHEGEGFECPVCYDGVTNPTIFIPCGHNTCSDCFTKLVDPQRAIQAGDERAQPRCPECRNDIRHDRITDFQHFVKVHMPEKLRESGDANEDDDEDGDSSSDSDESEDDGDKTLGGFIVDDEDEGVTDNDDGDADESKMQKPKSKRSKSKGKGKAKKANPDKPMKFKKTLAQLKKESMRNKAAKAKYIRRLKADWETSAKIEKTVEVLQGIEDNDPSEKTIVFSQFTSLLDLLEVPLSEKGLRYERYDGSMKASDRVDAVNKFMETSTCKLMLISLKAGNAGLNLNKASHVIILDPFWNPYIEEQAVDRAHRMMQKREVHVHRLLVPGTVEDRILELQERKREMISMALDETAAKGIARLGRRELGFLFVSVIIVTLKAYFS</sequence>
<dbReference type="EMBL" id="MU004191">
    <property type="protein sequence ID" value="KAF2494037.1"/>
    <property type="molecule type" value="Genomic_DNA"/>
</dbReference>
<dbReference type="PROSITE" id="PS51192">
    <property type="entry name" value="HELICASE_ATP_BIND_1"/>
    <property type="match status" value="1"/>
</dbReference>
<dbReference type="PANTHER" id="PTHR45626:SF16">
    <property type="entry name" value="ATP-DEPENDENT HELICASE ULS1"/>
    <property type="match status" value="1"/>
</dbReference>
<dbReference type="SMART" id="SM00490">
    <property type="entry name" value="HELICc"/>
    <property type="match status" value="1"/>
</dbReference>
<feature type="domain" description="RING-type" evidence="8">
    <location>
        <begin position="412"/>
        <end position="462"/>
    </location>
</feature>
<keyword evidence="3" id="KW-0378">Hydrolase</keyword>
<dbReference type="GO" id="GO:0008270">
    <property type="term" value="F:zinc ion binding"/>
    <property type="evidence" value="ECO:0007669"/>
    <property type="project" value="UniProtKB-KW"/>
</dbReference>
<dbReference type="Proteomes" id="UP000799750">
    <property type="component" value="Unassembled WGS sequence"/>
</dbReference>
<dbReference type="InterPro" id="IPR038718">
    <property type="entry name" value="SNF2-like_sf"/>
</dbReference>
<protein>
    <recommendedName>
        <fullName evidence="13">SWI/SNF family DNA-dependent ATPase Ris1</fullName>
    </recommendedName>
</protein>
<feature type="compositionally biased region" description="Basic residues" evidence="7">
    <location>
        <begin position="542"/>
        <end position="559"/>
    </location>
</feature>
<dbReference type="InterPro" id="IPR014001">
    <property type="entry name" value="Helicase_ATP-bd"/>
</dbReference>
<keyword evidence="5" id="KW-0067">ATP-binding</keyword>
<evidence type="ECO:0000256" key="1">
    <source>
        <dbReference type="ARBA" id="ARBA00007025"/>
    </source>
</evidence>
<dbReference type="GO" id="GO:0005634">
    <property type="term" value="C:nucleus"/>
    <property type="evidence" value="ECO:0007669"/>
    <property type="project" value="TreeGrafter"/>
</dbReference>
<evidence type="ECO:0000256" key="3">
    <source>
        <dbReference type="ARBA" id="ARBA00022801"/>
    </source>
</evidence>
<name>A0A6A6QSZ9_9PEZI</name>
<keyword evidence="6" id="KW-0863">Zinc-finger</keyword>
<keyword evidence="6" id="KW-0862">Zinc</keyword>
<dbReference type="GO" id="GO:0005524">
    <property type="term" value="F:ATP binding"/>
    <property type="evidence" value="ECO:0007669"/>
    <property type="project" value="UniProtKB-KW"/>
</dbReference>
<evidence type="ECO:0000256" key="2">
    <source>
        <dbReference type="ARBA" id="ARBA00022741"/>
    </source>
</evidence>
<dbReference type="Pfam" id="PF00271">
    <property type="entry name" value="Helicase_C"/>
    <property type="match status" value="1"/>
</dbReference>
<dbReference type="GO" id="GO:0004386">
    <property type="term" value="F:helicase activity"/>
    <property type="evidence" value="ECO:0007669"/>
    <property type="project" value="UniProtKB-KW"/>
</dbReference>
<dbReference type="PROSITE" id="PS50089">
    <property type="entry name" value="ZF_RING_2"/>
    <property type="match status" value="1"/>
</dbReference>
<reference evidence="11" key="1">
    <citation type="journal article" date="2020" name="Stud. Mycol.">
        <title>101 Dothideomycetes genomes: a test case for predicting lifestyles and emergence of pathogens.</title>
        <authorList>
            <person name="Haridas S."/>
            <person name="Albert R."/>
            <person name="Binder M."/>
            <person name="Bloem J."/>
            <person name="Labutti K."/>
            <person name="Salamov A."/>
            <person name="Andreopoulos B."/>
            <person name="Baker S."/>
            <person name="Barry K."/>
            <person name="Bills G."/>
            <person name="Bluhm B."/>
            <person name="Cannon C."/>
            <person name="Castanera R."/>
            <person name="Culley D."/>
            <person name="Daum C."/>
            <person name="Ezra D."/>
            <person name="Gonzalez J."/>
            <person name="Henrissat B."/>
            <person name="Kuo A."/>
            <person name="Liang C."/>
            <person name="Lipzen A."/>
            <person name="Lutzoni F."/>
            <person name="Magnuson J."/>
            <person name="Mondo S."/>
            <person name="Nolan M."/>
            <person name="Ohm R."/>
            <person name="Pangilinan J."/>
            <person name="Park H.-J."/>
            <person name="Ramirez L."/>
            <person name="Alfaro M."/>
            <person name="Sun H."/>
            <person name="Tritt A."/>
            <person name="Yoshinaga Y."/>
            <person name="Zwiers L.-H."/>
            <person name="Turgeon B."/>
            <person name="Goodwin S."/>
            <person name="Spatafora J."/>
            <person name="Crous P."/>
            <person name="Grigoriev I."/>
        </authorList>
    </citation>
    <scope>NUCLEOTIDE SEQUENCE</scope>
    <source>
        <strain evidence="11">CBS 269.34</strain>
    </source>
</reference>
<dbReference type="GO" id="GO:0000724">
    <property type="term" value="P:double-strand break repair via homologous recombination"/>
    <property type="evidence" value="ECO:0007669"/>
    <property type="project" value="TreeGrafter"/>
</dbReference>
<keyword evidence="2" id="KW-0547">Nucleotide-binding</keyword>
<organism evidence="11 12">
    <name type="scientific">Lophium mytilinum</name>
    <dbReference type="NCBI Taxonomy" id="390894"/>
    <lineage>
        <taxon>Eukaryota</taxon>
        <taxon>Fungi</taxon>
        <taxon>Dikarya</taxon>
        <taxon>Ascomycota</taxon>
        <taxon>Pezizomycotina</taxon>
        <taxon>Dothideomycetes</taxon>
        <taxon>Pleosporomycetidae</taxon>
        <taxon>Mytilinidiales</taxon>
        <taxon>Mytilinidiaceae</taxon>
        <taxon>Lophium</taxon>
    </lineage>
</organism>
<dbReference type="Gene3D" id="3.40.50.10810">
    <property type="entry name" value="Tandem AAA-ATPase domain"/>
    <property type="match status" value="1"/>
</dbReference>
<evidence type="ECO:0008006" key="13">
    <source>
        <dbReference type="Google" id="ProtNLM"/>
    </source>
</evidence>
<dbReference type="PANTHER" id="PTHR45626">
    <property type="entry name" value="TRANSCRIPTION TERMINATION FACTOR 2-RELATED"/>
    <property type="match status" value="1"/>
</dbReference>
<dbReference type="Pfam" id="PF00176">
    <property type="entry name" value="SNF2-rel_dom"/>
    <property type="match status" value="1"/>
</dbReference>
<dbReference type="GO" id="GO:0016787">
    <property type="term" value="F:hydrolase activity"/>
    <property type="evidence" value="ECO:0007669"/>
    <property type="project" value="UniProtKB-KW"/>
</dbReference>
<dbReference type="InterPro" id="IPR049730">
    <property type="entry name" value="SNF2/RAD54-like_C"/>
</dbReference>
<evidence type="ECO:0000259" key="10">
    <source>
        <dbReference type="PROSITE" id="PS51194"/>
    </source>
</evidence>
<keyword evidence="4" id="KW-0347">Helicase</keyword>